<organism evidence="2 3">
    <name type="scientific">Actinacidiphila cocklensis</name>
    <dbReference type="NCBI Taxonomy" id="887465"/>
    <lineage>
        <taxon>Bacteria</taxon>
        <taxon>Bacillati</taxon>
        <taxon>Actinomycetota</taxon>
        <taxon>Actinomycetes</taxon>
        <taxon>Kitasatosporales</taxon>
        <taxon>Streptomycetaceae</taxon>
        <taxon>Actinacidiphila</taxon>
    </lineage>
</organism>
<evidence type="ECO:0000313" key="3">
    <source>
        <dbReference type="Proteomes" id="UP001152519"/>
    </source>
</evidence>
<dbReference type="RefSeq" id="WP_251487745.1">
    <property type="nucleotide sequence ID" value="NZ_CAJSLV010000046.1"/>
</dbReference>
<dbReference type="AlphaFoldDB" id="A0A9W4GPW0"/>
<name>A0A9W4GPW0_9ACTN</name>
<evidence type="ECO:0000256" key="1">
    <source>
        <dbReference type="SAM" id="Phobius"/>
    </source>
</evidence>
<comment type="caution">
    <text evidence="2">The sequence shown here is derived from an EMBL/GenBank/DDBJ whole genome shotgun (WGS) entry which is preliminary data.</text>
</comment>
<dbReference type="EMBL" id="CAJSLV010000046">
    <property type="protein sequence ID" value="CAG6392788.1"/>
    <property type="molecule type" value="Genomic_DNA"/>
</dbReference>
<proteinExistence type="predicted"/>
<accession>A0A9W4GPW0</accession>
<keyword evidence="3" id="KW-1185">Reference proteome</keyword>
<keyword evidence="1" id="KW-0472">Membrane</keyword>
<reference evidence="2" key="1">
    <citation type="submission" date="2021-05" db="EMBL/GenBank/DDBJ databases">
        <authorList>
            <person name="Arsene-Ploetze F."/>
        </authorList>
    </citation>
    <scope>NUCLEOTIDE SEQUENCE</scope>
    <source>
        <strain evidence="2">DSM 42138</strain>
    </source>
</reference>
<evidence type="ECO:0000313" key="2">
    <source>
        <dbReference type="EMBL" id="CAG6392788.1"/>
    </source>
</evidence>
<dbReference type="Proteomes" id="UP001152519">
    <property type="component" value="Unassembled WGS sequence"/>
</dbReference>
<protein>
    <submittedName>
        <fullName evidence="2">Uncharacterized protein</fullName>
    </submittedName>
</protein>
<keyword evidence="1" id="KW-0812">Transmembrane</keyword>
<feature type="transmembrane region" description="Helical" evidence="1">
    <location>
        <begin position="39"/>
        <end position="57"/>
    </location>
</feature>
<keyword evidence="1" id="KW-1133">Transmembrane helix</keyword>
<gene>
    <name evidence="2" type="ORF">SCOCK_180165</name>
</gene>
<sequence length="96" mass="10032">MTVYDTLASLWRTFVPVLVGTVAAALAHAGIGVDTAAATVWLGSAFSAAYYALFRVLEAHVSARFGWLLGLARPPQYPSAPAYTRAAVPPTPVKGA</sequence>